<evidence type="ECO:0000313" key="1">
    <source>
        <dbReference type="EMBL" id="PVH32095.1"/>
    </source>
</evidence>
<name>A0A2T8I354_9POAL</name>
<dbReference type="Proteomes" id="UP000243499">
    <property type="component" value="Chromosome 9"/>
</dbReference>
<accession>A0A2T8I354</accession>
<dbReference type="AlphaFoldDB" id="A0A2T8I354"/>
<dbReference type="Gramene" id="PVH32095">
    <property type="protein sequence ID" value="PVH32095"/>
    <property type="gene ID" value="PAHAL_9G310100"/>
</dbReference>
<sequence>MPMLPAIQSSLRTPASSISTDRWRVSQALTSGGADQDFSLLCGIPHLFAGCACRPHACTSRSASPSTALVLHFCLFPFPGYSVNELLEAKVG</sequence>
<dbReference type="EMBL" id="CM008054">
    <property type="protein sequence ID" value="PVH32095.1"/>
    <property type="molecule type" value="Genomic_DNA"/>
</dbReference>
<gene>
    <name evidence="1" type="ORF">PAHAL_9G310100</name>
</gene>
<proteinExistence type="predicted"/>
<reference evidence="1" key="1">
    <citation type="submission" date="2018-04" db="EMBL/GenBank/DDBJ databases">
        <title>WGS assembly of Panicum hallii.</title>
        <authorList>
            <person name="Lovell J."/>
            <person name="Jenkins J."/>
            <person name="Lowry D."/>
            <person name="Mamidi S."/>
            <person name="Sreedasyam A."/>
            <person name="Weng X."/>
            <person name="Barry K."/>
            <person name="Bonette J."/>
            <person name="Campitelli B."/>
            <person name="Daum C."/>
            <person name="Gordon S."/>
            <person name="Gould B."/>
            <person name="Lipzen A."/>
            <person name="Macqueen A."/>
            <person name="Palacio-Mejia J."/>
            <person name="Plott C."/>
            <person name="Shakirov E."/>
            <person name="Shu S."/>
            <person name="Yoshinaga Y."/>
            <person name="Zane M."/>
            <person name="Rokhsar D."/>
            <person name="Grimwood J."/>
            <person name="Schmutz J."/>
            <person name="Juenger T."/>
        </authorList>
    </citation>
    <scope>NUCLEOTIDE SEQUENCE [LARGE SCALE GENOMIC DNA]</scope>
    <source>
        <strain evidence="1">FIL2</strain>
    </source>
</reference>
<organism evidence="1">
    <name type="scientific">Panicum hallii</name>
    <dbReference type="NCBI Taxonomy" id="206008"/>
    <lineage>
        <taxon>Eukaryota</taxon>
        <taxon>Viridiplantae</taxon>
        <taxon>Streptophyta</taxon>
        <taxon>Embryophyta</taxon>
        <taxon>Tracheophyta</taxon>
        <taxon>Spermatophyta</taxon>
        <taxon>Magnoliopsida</taxon>
        <taxon>Liliopsida</taxon>
        <taxon>Poales</taxon>
        <taxon>Poaceae</taxon>
        <taxon>PACMAD clade</taxon>
        <taxon>Panicoideae</taxon>
        <taxon>Panicodae</taxon>
        <taxon>Paniceae</taxon>
        <taxon>Panicinae</taxon>
        <taxon>Panicum</taxon>
        <taxon>Panicum sect. Panicum</taxon>
    </lineage>
</organism>
<protein>
    <submittedName>
        <fullName evidence="1">Uncharacterized protein</fullName>
    </submittedName>
</protein>